<dbReference type="STRING" id="1437605.AB656_00635"/>
<dbReference type="AlphaFoldDB" id="A0A086YZK4"/>
<name>A0A086YZK4_9BIFI</name>
<dbReference type="Pfam" id="PF03372">
    <property type="entry name" value="Exo_endo_phos"/>
    <property type="match status" value="1"/>
</dbReference>
<keyword evidence="1" id="KW-0812">Transmembrane</keyword>
<dbReference type="Proteomes" id="UP000029015">
    <property type="component" value="Unassembled WGS sequence"/>
</dbReference>
<dbReference type="eggNOG" id="COG3568">
    <property type="taxonomic scope" value="Bacteria"/>
</dbReference>
<feature type="domain" description="Endonuclease/exonuclease/phosphatase" evidence="2">
    <location>
        <begin position="121"/>
        <end position="330"/>
    </location>
</feature>
<proteinExistence type="predicted"/>
<dbReference type="OrthoDB" id="2340043at2"/>
<dbReference type="GO" id="GO:0004527">
    <property type="term" value="F:exonuclease activity"/>
    <property type="evidence" value="ECO:0007669"/>
    <property type="project" value="UniProtKB-KW"/>
</dbReference>
<feature type="transmembrane region" description="Helical" evidence="1">
    <location>
        <begin position="47"/>
        <end position="66"/>
    </location>
</feature>
<keyword evidence="3" id="KW-0255">Endonuclease</keyword>
<comment type="caution">
    <text evidence="3">The sequence shown here is derived from an EMBL/GenBank/DDBJ whole genome shotgun (WGS) entry which is preliminary data.</text>
</comment>
<dbReference type="InterPro" id="IPR005135">
    <property type="entry name" value="Endo/exonuclease/phosphatase"/>
</dbReference>
<keyword evidence="4" id="KW-1185">Reference proteome</keyword>
<protein>
    <submittedName>
        <fullName evidence="3">Endonuclease/exonuclease/phosphatase</fullName>
    </submittedName>
</protein>
<gene>
    <name evidence="3" type="ORF">BACT_0404</name>
</gene>
<dbReference type="PATRIC" id="fig|1437605.7.peg.128"/>
<keyword evidence="3" id="KW-0378">Hydrolase</keyword>
<dbReference type="InterPro" id="IPR036691">
    <property type="entry name" value="Endo/exonu/phosph_ase_sf"/>
</dbReference>
<evidence type="ECO:0000256" key="1">
    <source>
        <dbReference type="SAM" id="Phobius"/>
    </source>
</evidence>
<sequence>MAVIGRIPGARLLLTLLARVLTVLALIGTGARLLPSRFADWPFLPELVSLTPWFALVAALALVLALTTRRWLTALLALASLSAGVGWVYPFFAADHDLPKRAIVAGSSEQPLTDDDAARVMTVNVYKGRADAQAIVQAVRANRVEVLALQETTDEFVDRLNRAGIKEVLPYAKIASADHKYGNGLWSASPLGSPARDDVNSSASQMPAGTVTFGGGREVRFVCVHTTSPSPGEWGQWKRSLDELSAMKAHVHTTYVFMGDFNASYDHAPFRDFLGDRFQDAARYSGHGLTMTWPADRARTPLFTAIDHIVIDQGIQAGQLKTLPIPGSDHRGLVGSIWVGR</sequence>
<evidence type="ECO:0000259" key="2">
    <source>
        <dbReference type="Pfam" id="PF03372"/>
    </source>
</evidence>
<organism evidence="3 4">
    <name type="scientific">Bifidobacterium actinocoloniiforme DSM 22766</name>
    <dbReference type="NCBI Taxonomy" id="1437605"/>
    <lineage>
        <taxon>Bacteria</taxon>
        <taxon>Bacillati</taxon>
        <taxon>Actinomycetota</taxon>
        <taxon>Actinomycetes</taxon>
        <taxon>Bifidobacteriales</taxon>
        <taxon>Bifidobacteriaceae</taxon>
        <taxon>Bifidobacterium</taxon>
    </lineage>
</organism>
<dbReference type="GO" id="GO:0004519">
    <property type="term" value="F:endonuclease activity"/>
    <property type="evidence" value="ECO:0007669"/>
    <property type="project" value="UniProtKB-KW"/>
</dbReference>
<dbReference type="SUPFAM" id="SSF56219">
    <property type="entry name" value="DNase I-like"/>
    <property type="match status" value="1"/>
</dbReference>
<keyword evidence="1" id="KW-0472">Membrane</keyword>
<feature type="transmembrane region" description="Helical" evidence="1">
    <location>
        <begin position="12"/>
        <end position="35"/>
    </location>
</feature>
<reference evidence="3 4" key="1">
    <citation type="submission" date="2014-03" db="EMBL/GenBank/DDBJ databases">
        <title>Genomics of Bifidobacteria.</title>
        <authorList>
            <person name="Ventura M."/>
            <person name="Milani C."/>
            <person name="Lugli G.A."/>
        </authorList>
    </citation>
    <scope>NUCLEOTIDE SEQUENCE [LARGE SCALE GENOMIC DNA]</scope>
    <source>
        <strain evidence="3 4">DSM 22766</strain>
    </source>
</reference>
<evidence type="ECO:0000313" key="3">
    <source>
        <dbReference type="EMBL" id="KFI39704.1"/>
    </source>
</evidence>
<accession>A0A086YZK4</accession>
<keyword evidence="3" id="KW-0269">Exonuclease</keyword>
<keyword evidence="3" id="KW-0540">Nuclease</keyword>
<evidence type="ECO:0000313" key="4">
    <source>
        <dbReference type="Proteomes" id="UP000029015"/>
    </source>
</evidence>
<feature type="transmembrane region" description="Helical" evidence="1">
    <location>
        <begin position="73"/>
        <end position="92"/>
    </location>
</feature>
<keyword evidence="1" id="KW-1133">Transmembrane helix</keyword>
<dbReference type="Gene3D" id="3.60.10.10">
    <property type="entry name" value="Endonuclease/exonuclease/phosphatase"/>
    <property type="match status" value="1"/>
</dbReference>
<dbReference type="KEGG" id="bact:AB656_00635"/>
<dbReference type="EMBL" id="JGYK01000001">
    <property type="protein sequence ID" value="KFI39704.1"/>
    <property type="molecule type" value="Genomic_DNA"/>
</dbReference>